<dbReference type="HOGENOM" id="CLU_035814_1_1_7"/>
<dbReference type="KEGG" id="gpi:GPICK_02685"/>
<dbReference type="AlphaFoldDB" id="A0A0B5B7D1"/>
<gene>
    <name evidence="2" type="ORF">GPICK_02685</name>
</gene>
<dbReference type="Gene3D" id="3.40.50.300">
    <property type="entry name" value="P-loop containing nucleotide triphosphate hydrolases"/>
    <property type="match status" value="1"/>
</dbReference>
<keyword evidence="3" id="KW-1185">Reference proteome</keyword>
<dbReference type="Pfam" id="PF13304">
    <property type="entry name" value="AAA_21"/>
    <property type="match status" value="1"/>
</dbReference>
<dbReference type="GO" id="GO:0016887">
    <property type="term" value="F:ATP hydrolysis activity"/>
    <property type="evidence" value="ECO:0007669"/>
    <property type="project" value="InterPro"/>
</dbReference>
<feature type="domain" description="ATPase AAA-type core" evidence="1">
    <location>
        <begin position="25"/>
        <end position="314"/>
    </location>
</feature>
<dbReference type="RefSeq" id="WP_039740291.1">
    <property type="nucleotide sequence ID" value="NZ_CP009788.1"/>
</dbReference>
<reference evidence="2 3" key="1">
    <citation type="journal article" date="2015" name="Genome Announc.">
        <title>Complete Genome of Geobacter pickeringii G13T, a Metal-Reducing Isolate from Sedimentary Kaolin Deposits.</title>
        <authorList>
            <person name="Badalamenti J.P."/>
            <person name="Bond D.R."/>
        </authorList>
    </citation>
    <scope>NUCLEOTIDE SEQUENCE [LARGE SCALE GENOMIC DNA]</scope>
    <source>
        <strain evidence="2 3">G13</strain>
    </source>
</reference>
<protein>
    <submittedName>
        <fullName evidence="2">Chromosome segregation protein SMC</fullName>
    </submittedName>
</protein>
<dbReference type="InterPro" id="IPR003959">
    <property type="entry name" value="ATPase_AAA_core"/>
</dbReference>
<proteinExistence type="predicted"/>
<dbReference type="InterPro" id="IPR014555">
    <property type="entry name" value="RecF-like"/>
</dbReference>
<sequence length="363" mass="41070">MGKLHKIHIQGFKSIRDQKLEFGPLNVFIGGNGAGKSNLVGVFNFLHQVAKQRLQTYTGEAGGANAVLHFGRKMTKRLSLNIEFRSGPDANLYEFELIPTEEDRFLFEREITYYWDTANYPTPFSDDIWSGHSESRLTDSKKRIARYVRGHLDGYRIYHFHDTSPSAAVKQTCDVADNRFLRSDAGNLAAFLYRLQEREPDHFENIVDTVQQAAPFFGSFKLEPSALNPEKIRLEWEEKGSDTYFGPAALSDGTLRFICLSTLLLQPSLPDLILIDEPELGLHPAVIQVLAGLLQSAATRTQLIVATQSVTLINQLHPDYVWVVDREDGQSVFHHLKTADMSSWLEDYSLGELWEKNILGGRP</sequence>
<organism evidence="2 3">
    <name type="scientific">Geobacter pickeringii</name>
    <dbReference type="NCBI Taxonomy" id="345632"/>
    <lineage>
        <taxon>Bacteria</taxon>
        <taxon>Pseudomonadati</taxon>
        <taxon>Thermodesulfobacteriota</taxon>
        <taxon>Desulfuromonadia</taxon>
        <taxon>Geobacterales</taxon>
        <taxon>Geobacteraceae</taxon>
        <taxon>Geobacter</taxon>
    </lineage>
</organism>
<dbReference type="OrthoDB" id="9816506at2"/>
<dbReference type="CDD" id="cd00267">
    <property type="entry name" value="ABC_ATPase"/>
    <property type="match status" value="1"/>
</dbReference>
<dbReference type="PANTHER" id="PTHR32182">
    <property type="entry name" value="DNA REPLICATION AND REPAIR PROTEIN RECF"/>
    <property type="match status" value="1"/>
</dbReference>
<dbReference type="STRING" id="345632.GPICK_02685"/>
<dbReference type="InterPro" id="IPR027417">
    <property type="entry name" value="P-loop_NTPase"/>
</dbReference>
<dbReference type="SUPFAM" id="SSF52540">
    <property type="entry name" value="P-loop containing nucleoside triphosphate hydrolases"/>
    <property type="match status" value="1"/>
</dbReference>
<dbReference type="GO" id="GO:0005524">
    <property type="term" value="F:ATP binding"/>
    <property type="evidence" value="ECO:0007669"/>
    <property type="project" value="InterPro"/>
</dbReference>
<dbReference type="GO" id="GO:0006302">
    <property type="term" value="P:double-strand break repair"/>
    <property type="evidence" value="ECO:0007669"/>
    <property type="project" value="TreeGrafter"/>
</dbReference>
<evidence type="ECO:0000313" key="3">
    <source>
        <dbReference type="Proteomes" id="UP000057609"/>
    </source>
</evidence>
<name>A0A0B5B7D1_9BACT</name>
<evidence type="ECO:0000259" key="1">
    <source>
        <dbReference type="Pfam" id="PF13304"/>
    </source>
</evidence>
<dbReference type="PIRSF" id="PIRSF029347">
    <property type="entry name" value="RecF"/>
    <property type="match status" value="1"/>
</dbReference>
<dbReference type="EMBL" id="CP009788">
    <property type="protein sequence ID" value="AJE02428.1"/>
    <property type="molecule type" value="Genomic_DNA"/>
</dbReference>
<dbReference type="Proteomes" id="UP000057609">
    <property type="component" value="Chromosome"/>
</dbReference>
<dbReference type="PANTHER" id="PTHR32182:SF22">
    <property type="entry name" value="ATP-DEPENDENT ENDONUCLEASE, OLD FAMILY-RELATED"/>
    <property type="match status" value="1"/>
</dbReference>
<dbReference type="GO" id="GO:0000731">
    <property type="term" value="P:DNA synthesis involved in DNA repair"/>
    <property type="evidence" value="ECO:0007669"/>
    <property type="project" value="TreeGrafter"/>
</dbReference>
<accession>A0A0B5B7D1</accession>
<evidence type="ECO:0000313" key="2">
    <source>
        <dbReference type="EMBL" id="AJE02428.1"/>
    </source>
</evidence>